<dbReference type="InterPro" id="IPR051599">
    <property type="entry name" value="Cell_Envelope_Assoc"/>
</dbReference>
<accession>A0A2R5EVI5</accession>
<keyword evidence="1" id="KW-1133">Transmembrane helix</keyword>
<dbReference type="GO" id="GO:0005886">
    <property type="term" value="C:plasma membrane"/>
    <property type="evidence" value="ECO:0007669"/>
    <property type="project" value="TreeGrafter"/>
</dbReference>
<dbReference type="InterPro" id="IPR014729">
    <property type="entry name" value="Rossmann-like_a/b/a_fold"/>
</dbReference>
<organism evidence="3 4">
    <name type="scientific">Paenibacillus agaridevorans</name>
    <dbReference type="NCBI Taxonomy" id="171404"/>
    <lineage>
        <taxon>Bacteria</taxon>
        <taxon>Bacillati</taxon>
        <taxon>Bacillota</taxon>
        <taxon>Bacilli</taxon>
        <taxon>Bacillales</taxon>
        <taxon>Paenibacillaceae</taxon>
        <taxon>Paenibacillus</taxon>
    </lineage>
</organism>
<evidence type="ECO:0000256" key="1">
    <source>
        <dbReference type="SAM" id="Phobius"/>
    </source>
</evidence>
<dbReference type="EMBL" id="BDQX01000093">
    <property type="protein sequence ID" value="GBG07394.1"/>
    <property type="molecule type" value="Genomic_DNA"/>
</dbReference>
<feature type="transmembrane region" description="Helical" evidence="1">
    <location>
        <begin position="6"/>
        <end position="25"/>
    </location>
</feature>
<dbReference type="AlphaFoldDB" id="A0A2R5EVI5"/>
<feature type="domain" description="DUF218" evidence="2">
    <location>
        <begin position="33"/>
        <end position="150"/>
    </location>
</feature>
<keyword evidence="4" id="KW-1185">Reference proteome</keyword>
<sequence length="195" mass="22458">MVWMGWIIAAAAIAVLTYICWLHAVRLKPGKADALIVLGYVSKDGRIHPLLKERLDEAYKLFRQFGHKYIIVSGGAVGSRHSEADLMKNYLVERGVPAKRVLKEDKSLNTVQNLMYSKQLLEQQHLESFIIITNSFHIRRTKYIMHRLGMKGGFSANRSFRSIAIFQLKLTFLEIRAFRLTLPIIKRAINDFQNN</sequence>
<name>A0A2R5EVI5_9BACL</name>
<dbReference type="InterPro" id="IPR003848">
    <property type="entry name" value="DUF218"/>
</dbReference>
<dbReference type="Gene3D" id="3.40.50.620">
    <property type="entry name" value="HUPs"/>
    <property type="match status" value="1"/>
</dbReference>
<comment type="caution">
    <text evidence="3">The sequence shown here is derived from an EMBL/GenBank/DDBJ whole genome shotgun (WGS) entry which is preliminary data.</text>
</comment>
<evidence type="ECO:0000313" key="4">
    <source>
        <dbReference type="Proteomes" id="UP000245202"/>
    </source>
</evidence>
<keyword evidence="1" id="KW-0812">Transmembrane</keyword>
<gene>
    <name evidence="3" type="ORF">PAT3040_01944</name>
</gene>
<proteinExistence type="predicted"/>
<protein>
    <recommendedName>
        <fullName evidence="2">DUF218 domain-containing protein</fullName>
    </recommendedName>
</protein>
<dbReference type="PANTHER" id="PTHR30336:SF20">
    <property type="entry name" value="DUF218 DOMAIN-CONTAINING PROTEIN"/>
    <property type="match status" value="1"/>
</dbReference>
<reference evidence="3 4" key="1">
    <citation type="submission" date="2017-08" db="EMBL/GenBank/DDBJ databases">
        <title>Substantial Increase in Enzyme Production by Combined Drug-Resistance Mutations in Paenibacillus agaridevorans.</title>
        <authorList>
            <person name="Tanaka Y."/>
            <person name="Funane K."/>
            <person name="Hosaka T."/>
            <person name="Shiwa Y."/>
            <person name="Fujita N."/>
            <person name="Miyazaki T."/>
            <person name="Yoshikawa H."/>
            <person name="Murakami K."/>
            <person name="Kasahara K."/>
            <person name="Inaoka T."/>
            <person name="Hiraga Y."/>
            <person name="Ochi K."/>
        </authorList>
    </citation>
    <scope>NUCLEOTIDE SEQUENCE [LARGE SCALE GENOMIC DNA]</scope>
    <source>
        <strain evidence="3 4">T-3040</strain>
    </source>
</reference>
<evidence type="ECO:0000259" key="2">
    <source>
        <dbReference type="Pfam" id="PF02698"/>
    </source>
</evidence>
<dbReference type="CDD" id="cd06259">
    <property type="entry name" value="YdcF-like"/>
    <property type="match status" value="1"/>
</dbReference>
<dbReference type="Proteomes" id="UP000245202">
    <property type="component" value="Unassembled WGS sequence"/>
</dbReference>
<dbReference type="PANTHER" id="PTHR30336">
    <property type="entry name" value="INNER MEMBRANE PROTEIN, PROBABLE PERMEASE"/>
    <property type="match status" value="1"/>
</dbReference>
<keyword evidence="1" id="KW-0472">Membrane</keyword>
<dbReference type="Pfam" id="PF02698">
    <property type="entry name" value="DUF218"/>
    <property type="match status" value="1"/>
</dbReference>
<dbReference type="RefSeq" id="WP_108992459.1">
    <property type="nucleotide sequence ID" value="NZ_BDQX01000093.1"/>
</dbReference>
<evidence type="ECO:0000313" key="3">
    <source>
        <dbReference type="EMBL" id="GBG07394.1"/>
    </source>
</evidence>